<proteinExistence type="predicted"/>
<sequence>MKKNFLILVLIFYSCVSTFIKERHSQSIPLGAVQKEVADLSKEVSKFSDINDNDRKQLFRLITVMCDVKEAKQINFLGYPQFELSKELKEKGKDIFCVWNYRKELIGFSMKTSGISDWELETSWFDERPTRIFSRLTNLGYVVERHWQWSIIKNRWKGVLVFLKIEDLKEGRIRTYNFSRYEGEMLKKEEVVLSDQKSVLDGWQFQDVKSNGLLFECKFYSQGKLSEDRKDCQLTGQTGSLPLEKVNFE</sequence>
<dbReference type="Proteomes" id="UP000245263">
    <property type="component" value="Chromosome 1"/>
</dbReference>
<protein>
    <recommendedName>
        <fullName evidence="3">Lipoprotein</fullName>
    </recommendedName>
</protein>
<dbReference type="EMBL" id="AP025028">
    <property type="protein sequence ID" value="BDA79416.1"/>
    <property type="molecule type" value="Genomic_DNA"/>
</dbReference>
<gene>
    <name evidence="1" type="ORF">LPTSP3_g23460</name>
</gene>
<reference evidence="1 2" key="1">
    <citation type="submission" date="2021-08" db="EMBL/GenBank/DDBJ databases">
        <title>Complete genome sequence of Leptospira kobayashii strain E30.</title>
        <authorList>
            <person name="Nakao R."/>
            <person name="Nakamura S."/>
            <person name="Masuzawa T."/>
            <person name="Koizumi N."/>
        </authorList>
    </citation>
    <scope>NUCLEOTIDE SEQUENCE [LARGE SCALE GENOMIC DNA]</scope>
    <source>
        <strain evidence="1 2">E30</strain>
    </source>
</reference>
<evidence type="ECO:0000313" key="1">
    <source>
        <dbReference type="EMBL" id="BDA79416.1"/>
    </source>
</evidence>
<dbReference type="PROSITE" id="PS51257">
    <property type="entry name" value="PROKAR_LIPOPROTEIN"/>
    <property type="match status" value="1"/>
</dbReference>
<dbReference type="RefSeq" id="WP_109019176.1">
    <property type="nucleotide sequence ID" value="NZ_AP025028.1"/>
</dbReference>
<organism evidence="1 2">
    <name type="scientific">Leptospira kobayashii</name>
    <dbReference type="NCBI Taxonomy" id="1917830"/>
    <lineage>
        <taxon>Bacteria</taxon>
        <taxon>Pseudomonadati</taxon>
        <taxon>Spirochaetota</taxon>
        <taxon>Spirochaetia</taxon>
        <taxon>Leptospirales</taxon>
        <taxon>Leptospiraceae</taxon>
        <taxon>Leptospira</taxon>
    </lineage>
</organism>
<evidence type="ECO:0000313" key="2">
    <source>
        <dbReference type="Proteomes" id="UP000245263"/>
    </source>
</evidence>
<keyword evidence="2" id="KW-1185">Reference proteome</keyword>
<name>A0ABN6KJS0_9LEPT</name>
<evidence type="ECO:0008006" key="3">
    <source>
        <dbReference type="Google" id="ProtNLM"/>
    </source>
</evidence>
<accession>A0ABN6KJS0</accession>